<protein>
    <submittedName>
        <fullName evidence="2">Uncharacterized protein</fullName>
    </submittedName>
</protein>
<keyword evidence="1" id="KW-0472">Membrane</keyword>
<keyword evidence="1" id="KW-0812">Transmembrane</keyword>
<dbReference type="EMBL" id="JAULSY010000037">
    <property type="protein sequence ID" value="KAK0669944.1"/>
    <property type="molecule type" value="Genomic_DNA"/>
</dbReference>
<feature type="non-terminal residue" evidence="2">
    <location>
        <position position="1"/>
    </location>
</feature>
<feature type="transmembrane region" description="Helical" evidence="1">
    <location>
        <begin position="36"/>
        <end position="57"/>
    </location>
</feature>
<organism evidence="2 3">
    <name type="scientific">Cercophora samala</name>
    <dbReference type="NCBI Taxonomy" id="330535"/>
    <lineage>
        <taxon>Eukaryota</taxon>
        <taxon>Fungi</taxon>
        <taxon>Dikarya</taxon>
        <taxon>Ascomycota</taxon>
        <taxon>Pezizomycotina</taxon>
        <taxon>Sordariomycetes</taxon>
        <taxon>Sordariomycetidae</taxon>
        <taxon>Sordariales</taxon>
        <taxon>Lasiosphaeriaceae</taxon>
        <taxon>Cercophora</taxon>
    </lineage>
</organism>
<feature type="transmembrane region" description="Helical" evidence="1">
    <location>
        <begin position="115"/>
        <end position="131"/>
    </location>
</feature>
<sequence>AGIALLYITNLILTRRWVRDYAIFGYRTLVKGFFRFWAAVVIICLVMAVVVSVNRYFTHDEAILQECRNVVLVASAVLTLVALLPVLTVGGVMMGGMEDREAVGREYARVRARRGLLVVTGVLLTVEAGFRLGVRVGDRPWGGEGWYHSRAAYYCLGYMLEVVVVWLLTGARVWGGFRTGEVYKGHWPGGGRPRVERWAEWVNTEGEVYGERG</sequence>
<evidence type="ECO:0000256" key="1">
    <source>
        <dbReference type="SAM" id="Phobius"/>
    </source>
</evidence>
<dbReference type="PANTHER" id="PTHR35184:SF1">
    <property type="entry name" value="INTEGRAL MEMBRANE PROTEIN"/>
    <property type="match status" value="1"/>
</dbReference>
<feature type="transmembrane region" description="Helical" evidence="1">
    <location>
        <begin position="69"/>
        <end position="94"/>
    </location>
</feature>
<feature type="non-terminal residue" evidence="2">
    <location>
        <position position="213"/>
    </location>
</feature>
<keyword evidence="3" id="KW-1185">Reference proteome</keyword>
<reference evidence="2" key="1">
    <citation type="submission" date="2023-06" db="EMBL/GenBank/DDBJ databases">
        <title>Genome-scale phylogeny and comparative genomics of the fungal order Sordariales.</title>
        <authorList>
            <consortium name="Lawrence Berkeley National Laboratory"/>
            <person name="Hensen N."/>
            <person name="Bonometti L."/>
            <person name="Westerberg I."/>
            <person name="Brannstrom I.O."/>
            <person name="Guillou S."/>
            <person name="Cros-Aarteil S."/>
            <person name="Calhoun S."/>
            <person name="Haridas S."/>
            <person name="Kuo A."/>
            <person name="Mondo S."/>
            <person name="Pangilinan J."/>
            <person name="Riley R."/>
            <person name="Labutti K."/>
            <person name="Andreopoulos B."/>
            <person name="Lipzen A."/>
            <person name="Chen C."/>
            <person name="Yanf M."/>
            <person name="Daum C."/>
            <person name="Ng V."/>
            <person name="Clum A."/>
            <person name="Steindorff A."/>
            <person name="Ohm R."/>
            <person name="Martin F."/>
            <person name="Silar P."/>
            <person name="Natvig D."/>
            <person name="Lalanne C."/>
            <person name="Gautier V."/>
            <person name="Ament-Velasquez S.L."/>
            <person name="Kruys A."/>
            <person name="Hutchinson M.I."/>
            <person name="Powell A.J."/>
            <person name="Barry K."/>
            <person name="Miller A.N."/>
            <person name="Grigoriev I.V."/>
            <person name="Debuchy R."/>
            <person name="Gladieux P."/>
            <person name="Thoren M.H."/>
            <person name="Johannesson H."/>
        </authorList>
    </citation>
    <scope>NUCLEOTIDE SEQUENCE</scope>
    <source>
        <strain evidence="2">CBS 307.81</strain>
    </source>
</reference>
<dbReference type="AlphaFoldDB" id="A0AA39ZFZ7"/>
<evidence type="ECO:0000313" key="3">
    <source>
        <dbReference type="Proteomes" id="UP001174997"/>
    </source>
</evidence>
<proteinExistence type="predicted"/>
<evidence type="ECO:0000313" key="2">
    <source>
        <dbReference type="EMBL" id="KAK0669944.1"/>
    </source>
</evidence>
<dbReference type="PANTHER" id="PTHR35184">
    <property type="entry name" value="YALI0C10208P"/>
    <property type="match status" value="1"/>
</dbReference>
<feature type="transmembrane region" description="Helical" evidence="1">
    <location>
        <begin position="151"/>
        <end position="169"/>
    </location>
</feature>
<dbReference type="Proteomes" id="UP001174997">
    <property type="component" value="Unassembled WGS sequence"/>
</dbReference>
<name>A0AA39ZFZ7_9PEZI</name>
<keyword evidence="1" id="KW-1133">Transmembrane helix</keyword>
<accession>A0AA39ZFZ7</accession>
<comment type="caution">
    <text evidence="2">The sequence shown here is derived from an EMBL/GenBank/DDBJ whole genome shotgun (WGS) entry which is preliminary data.</text>
</comment>
<gene>
    <name evidence="2" type="ORF">QBC41DRAFT_390746</name>
</gene>